<comment type="cofactor">
    <cofactor evidence="9">
        <name>Mg(2+)</name>
        <dbReference type="ChEBI" id="CHEBI:18420"/>
    </cofactor>
    <text evidence="9">Requires a divalent cation, most likely magnesium in vivo, as an electrophilic catalyst to aid phosphoryl group transfer. It is the chelate of the metal and the nucleotide that is the actual substrate.</text>
</comment>
<evidence type="ECO:0000256" key="10">
    <source>
        <dbReference type="NCBIfam" id="TIGR02152"/>
    </source>
</evidence>
<evidence type="ECO:0000256" key="9">
    <source>
        <dbReference type="HAMAP-Rule" id="MF_01987"/>
    </source>
</evidence>
<dbReference type="PANTHER" id="PTHR10584:SF166">
    <property type="entry name" value="RIBOKINASE"/>
    <property type="match status" value="1"/>
</dbReference>
<keyword evidence="3 9" id="KW-0547">Nucleotide-binding</keyword>
<feature type="binding site" evidence="9">
    <location>
        <position position="273"/>
    </location>
    <ligand>
        <name>K(+)</name>
        <dbReference type="ChEBI" id="CHEBI:29103"/>
    </ligand>
</feature>
<dbReference type="InterPro" id="IPR029056">
    <property type="entry name" value="Ribokinase-like"/>
</dbReference>
<comment type="caution">
    <text evidence="9">Lacks conserved residue(s) required for the propagation of feature annotation.</text>
</comment>
<dbReference type="GO" id="GO:0005829">
    <property type="term" value="C:cytosol"/>
    <property type="evidence" value="ECO:0007669"/>
    <property type="project" value="TreeGrafter"/>
</dbReference>
<keyword evidence="6 9" id="KW-0460">Magnesium</keyword>
<reference evidence="12" key="1">
    <citation type="submission" date="2017-05" db="EMBL/GenBank/DDBJ databases">
        <title>The Genome Sequence of Enterococcus sp. 9D6_DIV0238.</title>
        <authorList>
            <consortium name="The Broad Institute Genomics Platform"/>
            <consortium name="The Broad Institute Genomic Center for Infectious Diseases"/>
            <person name="Earl A."/>
            <person name="Manson A."/>
            <person name="Schwartman J."/>
            <person name="Gilmore M."/>
            <person name="Abouelleil A."/>
            <person name="Cao P."/>
            <person name="Chapman S."/>
            <person name="Cusick C."/>
            <person name="Shea T."/>
            <person name="Young S."/>
            <person name="Neafsey D."/>
            <person name="Nusbaum C."/>
            <person name="Birren B."/>
        </authorList>
    </citation>
    <scope>NUCLEOTIDE SEQUENCE [LARGE SCALE GENOMIC DNA]</scope>
    <source>
        <strain evidence="12">9D6_DIV0238</strain>
    </source>
</reference>
<evidence type="ECO:0000259" key="11">
    <source>
        <dbReference type="Pfam" id="PF00294"/>
    </source>
</evidence>
<keyword evidence="2 9" id="KW-0479">Metal-binding</keyword>
<feature type="active site" description="Proton acceptor" evidence="9">
    <location>
        <position position="243"/>
    </location>
</feature>
<keyword evidence="5 9" id="KW-0067">ATP-binding</keyword>
<name>A0A200J1A1_9ENTE</name>
<comment type="similarity">
    <text evidence="9">Belongs to the carbohydrate kinase PfkB family. Ribokinase subfamily.</text>
</comment>
<proteinExistence type="inferred from homology"/>
<feature type="binding site" evidence="9">
    <location>
        <position position="139"/>
    </location>
    <ligand>
        <name>substrate</name>
    </ligand>
</feature>
<dbReference type="EMBL" id="NIBQ01000003">
    <property type="protein sequence ID" value="OUZ30629.1"/>
    <property type="molecule type" value="Genomic_DNA"/>
</dbReference>
<comment type="subunit">
    <text evidence="9">Homodimer.</text>
</comment>
<gene>
    <name evidence="9" type="primary">rbsK</name>
    <name evidence="13" type="ORF">A5889_002231</name>
    <name evidence="12" type="ORF">A5889_002917</name>
</gene>
<dbReference type="GO" id="GO:0019303">
    <property type="term" value="P:D-ribose catabolic process"/>
    <property type="evidence" value="ECO:0007669"/>
    <property type="project" value="UniProtKB-UniRule"/>
</dbReference>
<dbReference type="SUPFAM" id="SSF53613">
    <property type="entry name" value="Ribokinase-like"/>
    <property type="match status" value="1"/>
</dbReference>
<sequence>MKKVAVIGSISMDFVVTTNIIPNQGETVVGEAFQTFFGGKGANQAIALSRSELDVFMLGAVGNDSFGRSLIDNLKNNGINTEMIQTHDNVESGSAHIQIKDGDNRIIIVPSANDLISVEVVQSYREKLEQMDMVVLQNEMPMETIEYLIEFCSERQIAVLYNPAPAKEISERYLDKVTYLTPNEHEALLLFPNQSQEEMLRNYPNKLVITLGDQGAVFFDGEKQITVPAKKVDTVVDTTGAGDTFNGYFVKGILEGLSIEKSLALGNAASAIAIQTKGAQSGIPAYEKVAATV</sequence>
<feature type="binding site" evidence="9">
    <location>
        <position position="239"/>
    </location>
    <ligand>
        <name>K(+)</name>
        <dbReference type="ChEBI" id="CHEBI:29103"/>
    </ligand>
</feature>
<feature type="binding site" evidence="9">
    <location>
        <position position="276"/>
    </location>
    <ligand>
        <name>K(+)</name>
        <dbReference type="ChEBI" id="CHEBI:29103"/>
    </ligand>
</feature>
<dbReference type="Gene3D" id="3.40.1190.20">
    <property type="match status" value="1"/>
</dbReference>
<evidence type="ECO:0000256" key="2">
    <source>
        <dbReference type="ARBA" id="ARBA00022723"/>
    </source>
</evidence>
<comment type="function">
    <text evidence="9">Catalyzes the phosphorylation of ribose at O-5 in a reaction requiring ATP and magnesium. The resulting D-ribose-5-phosphate can then be used either for sythesis of nucleotides, histidine, and tryptophan, or as a component of the pentose phosphate pathway.</text>
</comment>
<feature type="binding site" evidence="9">
    <location>
        <begin position="39"/>
        <end position="43"/>
    </location>
    <ligand>
        <name>substrate</name>
    </ligand>
</feature>
<evidence type="ECO:0000256" key="7">
    <source>
        <dbReference type="ARBA" id="ARBA00022958"/>
    </source>
</evidence>
<protein>
    <recommendedName>
        <fullName evidence="9 10">Ribokinase</fullName>
        <shortName evidence="9">RK</shortName>
        <ecNumber evidence="9 10">2.7.1.15</ecNumber>
    </recommendedName>
</protein>
<feature type="binding site" evidence="9">
    <location>
        <begin position="242"/>
        <end position="243"/>
    </location>
    <ligand>
        <name>ATP</name>
        <dbReference type="ChEBI" id="CHEBI:30616"/>
    </ligand>
</feature>
<evidence type="ECO:0000256" key="5">
    <source>
        <dbReference type="ARBA" id="ARBA00022840"/>
    </source>
</evidence>
<dbReference type="UniPathway" id="UPA00916">
    <property type="reaction ID" value="UER00889"/>
</dbReference>
<feature type="binding site" evidence="9">
    <location>
        <position position="243"/>
    </location>
    <ligand>
        <name>substrate</name>
    </ligand>
</feature>
<dbReference type="Pfam" id="PF00294">
    <property type="entry name" value="PfkB"/>
    <property type="match status" value="1"/>
</dbReference>
<dbReference type="GO" id="GO:0004747">
    <property type="term" value="F:ribokinase activity"/>
    <property type="evidence" value="ECO:0007669"/>
    <property type="project" value="UniProtKB-UniRule"/>
</dbReference>
<dbReference type="InterPro" id="IPR011611">
    <property type="entry name" value="PfkB_dom"/>
</dbReference>
<keyword evidence="4 9" id="KW-0418">Kinase</keyword>
<dbReference type="HAMAP" id="MF_01987">
    <property type="entry name" value="Ribokinase"/>
    <property type="match status" value="1"/>
</dbReference>
<dbReference type="EMBL" id="CP147246">
    <property type="protein sequence ID" value="WYJ94718.1"/>
    <property type="molecule type" value="Genomic_DNA"/>
</dbReference>
<keyword evidence="1 9" id="KW-0808">Transferase</keyword>
<dbReference type="NCBIfam" id="TIGR02152">
    <property type="entry name" value="D_ribokin_bact"/>
    <property type="match status" value="1"/>
</dbReference>
<feature type="binding site" evidence="9">
    <location>
        <position position="278"/>
    </location>
    <ligand>
        <name>K(+)</name>
        <dbReference type="ChEBI" id="CHEBI:29103"/>
    </ligand>
</feature>
<evidence type="ECO:0000256" key="3">
    <source>
        <dbReference type="ARBA" id="ARBA00022741"/>
    </source>
</evidence>
<dbReference type="EC" id="2.7.1.15" evidence="9 10"/>
<feature type="binding site" evidence="9">
    <location>
        <begin position="210"/>
        <end position="215"/>
    </location>
    <ligand>
        <name>ATP</name>
        <dbReference type="ChEBI" id="CHEBI:30616"/>
    </ligand>
</feature>
<dbReference type="CDD" id="cd01174">
    <property type="entry name" value="ribokinase"/>
    <property type="match status" value="1"/>
</dbReference>
<organism evidence="12">
    <name type="scientific">Candidatus Enterococcus dunnyi</name>
    <dbReference type="NCBI Taxonomy" id="1834192"/>
    <lineage>
        <taxon>Bacteria</taxon>
        <taxon>Bacillati</taxon>
        <taxon>Bacillota</taxon>
        <taxon>Bacilli</taxon>
        <taxon>Lactobacillales</taxon>
        <taxon>Enterococcaceae</taxon>
        <taxon>Enterococcus</taxon>
    </lineage>
</organism>
<accession>A0A200J1A1</accession>
<comment type="activity regulation">
    <text evidence="9">Activated by a monovalent cation that binds near, but not in, the active site. The most likely occupant of the site in vivo is potassium. Ion binding induces a conformational change that may alter substrate affinity.</text>
</comment>
<keyword evidence="8 9" id="KW-0119">Carbohydrate metabolism</keyword>
<feature type="binding site" evidence="9">
    <location>
        <position position="237"/>
    </location>
    <ligand>
        <name>K(+)</name>
        <dbReference type="ChEBI" id="CHEBI:29103"/>
    </ligand>
</feature>
<comment type="pathway">
    <text evidence="9">Carbohydrate metabolism; D-ribose degradation; D-ribose 5-phosphate from beta-D-ribopyranose: step 2/2.</text>
</comment>
<dbReference type="GO" id="GO:0046872">
    <property type="term" value="F:metal ion binding"/>
    <property type="evidence" value="ECO:0007669"/>
    <property type="project" value="UniProtKB-KW"/>
</dbReference>
<comment type="subcellular location">
    <subcellularLocation>
        <location evidence="9">Cytoplasm</location>
    </subcellularLocation>
</comment>
<feature type="domain" description="Carbohydrate kinase PfkB" evidence="11">
    <location>
        <begin position="1"/>
        <end position="284"/>
    </location>
</feature>
<evidence type="ECO:0000256" key="1">
    <source>
        <dbReference type="ARBA" id="ARBA00022679"/>
    </source>
</evidence>
<evidence type="ECO:0000313" key="12">
    <source>
        <dbReference type="EMBL" id="OUZ30629.1"/>
    </source>
</evidence>
<keyword evidence="7 9" id="KW-0630">Potassium</keyword>
<dbReference type="InterPro" id="IPR002139">
    <property type="entry name" value="Ribo/fructo_kinase"/>
</dbReference>
<evidence type="ECO:0000256" key="4">
    <source>
        <dbReference type="ARBA" id="ARBA00022777"/>
    </source>
</evidence>
<feature type="binding site" evidence="9">
    <location>
        <position position="183"/>
    </location>
    <ligand>
        <name>ATP</name>
        <dbReference type="ChEBI" id="CHEBI:30616"/>
    </ligand>
</feature>
<dbReference type="InterPro" id="IPR011877">
    <property type="entry name" value="Ribokinase"/>
</dbReference>
<dbReference type="PANTHER" id="PTHR10584">
    <property type="entry name" value="SUGAR KINASE"/>
    <property type="match status" value="1"/>
</dbReference>
<evidence type="ECO:0000256" key="6">
    <source>
        <dbReference type="ARBA" id="ARBA00022842"/>
    </source>
</evidence>
<reference evidence="13" key="3">
    <citation type="submission" date="2024-03" db="EMBL/GenBank/DDBJ databases">
        <title>The Genome Sequence of Enterococcus sp. DIV0238c.</title>
        <authorList>
            <consortium name="The Broad Institute Genomics Platform"/>
            <consortium name="The Broad Institute Microbial Omics Core"/>
            <consortium name="The Broad Institute Genomic Center for Infectious Diseases"/>
            <person name="Earl A."/>
            <person name="Manson A."/>
            <person name="Gilmore M."/>
            <person name="Schwartman J."/>
            <person name="Shea T."/>
            <person name="Abouelleil A."/>
            <person name="Cao P."/>
            <person name="Chapman S."/>
            <person name="Cusick C."/>
            <person name="Young S."/>
            <person name="Neafsey D."/>
            <person name="Nusbaum C."/>
            <person name="Birren B."/>
        </authorList>
    </citation>
    <scope>NUCLEOTIDE SEQUENCE</scope>
    <source>
        <strain evidence="13">9D6_DIV0238</strain>
    </source>
</reference>
<reference evidence="13" key="2">
    <citation type="submission" date="2017-05" db="EMBL/GenBank/DDBJ databases">
        <authorList>
            <consortium name="The Broad Institute Genomics Platform"/>
            <consortium name="The Broad Institute Genomic Center for Infectious Diseases"/>
            <person name="Earl A."/>
            <person name="Manson A."/>
            <person name="Schwartman J."/>
            <person name="Gilmore M."/>
            <person name="Abouelleil A."/>
            <person name="Cao P."/>
            <person name="Chapman S."/>
            <person name="Cusick C."/>
            <person name="Shea T."/>
            <person name="Young S."/>
            <person name="Neafsey D."/>
            <person name="Nusbaum C."/>
            <person name="Birren B."/>
        </authorList>
    </citation>
    <scope>NUCLEOTIDE SEQUENCE</scope>
    <source>
        <strain evidence="13">9D6_DIV0238</strain>
    </source>
</reference>
<dbReference type="GO" id="GO:0005524">
    <property type="term" value="F:ATP binding"/>
    <property type="evidence" value="ECO:0007669"/>
    <property type="project" value="UniProtKB-UniRule"/>
</dbReference>
<keyword evidence="14" id="KW-1185">Reference proteome</keyword>
<feature type="binding site" evidence="9">
    <location>
        <begin position="11"/>
        <end position="13"/>
    </location>
    <ligand>
        <name>substrate</name>
    </ligand>
</feature>
<feature type="binding site" evidence="9">
    <location>
        <position position="267"/>
    </location>
    <ligand>
        <name>ATP</name>
        <dbReference type="ChEBI" id="CHEBI:30616"/>
    </ligand>
</feature>
<evidence type="ECO:0000256" key="8">
    <source>
        <dbReference type="ARBA" id="ARBA00023277"/>
    </source>
</evidence>
<comment type="catalytic activity">
    <reaction evidence="9">
        <text>D-ribose + ATP = D-ribose 5-phosphate + ADP + H(+)</text>
        <dbReference type="Rhea" id="RHEA:13697"/>
        <dbReference type="ChEBI" id="CHEBI:15378"/>
        <dbReference type="ChEBI" id="CHEBI:30616"/>
        <dbReference type="ChEBI" id="CHEBI:47013"/>
        <dbReference type="ChEBI" id="CHEBI:78346"/>
        <dbReference type="ChEBI" id="CHEBI:456216"/>
        <dbReference type="EC" id="2.7.1.15"/>
    </reaction>
</comment>
<evidence type="ECO:0000313" key="14">
    <source>
        <dbReference type="Proteomes" id="UP000196151"/>
    </source>
</evidence>
<evidence type="ECO:0000313" key="13">
    <source>
        <dbReference type="EMBL" id="WYJ94718.1"/>
    </source>
</evidence>
<dbReference type="RefSeq" id="WP_207114604.1">
    <property type="nucleotide sequence ID" value="NZ_CP147246.1"/>
</dbReference>
<dbReference type="Proteomes" id="UP000196151">
    <property type="component" value="Chromosome"/>
</dbReference>
<dbReference type="AlphaFoldDB" id="A0A200J1A1"/>
<keyword evidence="9" id="KW-0963">Cytoplasm</keyword>
<dbReference type="PRINTS" id="PR00990">
    <property type="entry name" value="RIBOKINASE"/>
</dbReference>